<dbReference type="PROSITE" id="PS51375">
    <property type="entry name" value="PPR"/>
    <property type="match status" value="1"/>
</dbReference>
<protein>
    <submittedName>
        <fullName evidence="5">Uncharacterized protein</fullName>
    </submittedName>
</protein>
<accession>A0A7J6YDY7</accession>
<dbReference type="VEuPathDB" id="TriTrypDB:ECC02_002107"/>
<comment type="caution">
    <text evidence="5">The sequence shown here is derived from an EMBL/GenBank/DDBJ whole genome shotgun (WGS) entry which is preliminary data.</text>
</comment>
<evidence type="ECO:0000256" key="4">
    <source>
        <dbReference type="SAM" id="Phobius"/>
    </source>
</evidence>
<evidence type="ECO:0000313" key="5">
    <source>
        <dbReference type="EMBL" id="KAF5224802.1"/>
    </source>
</evidence>
<evidence type="ECO:0000256" key="3">
    <source>
        <dbReference type="SAM" id="MobiDB-lite"/>
    </source>
</evidence>
<dbReference type="Proteomes" id="UP000583944">
    <property type="component" value="Unassembled WGS sequence"/>
</dbReference>
<dbReference type="EMBL" id="JABDHM010000010">
    <property type="protein sequence ID" value="KAF5224802.1"/>
    <property type="molecule type" value="Genomic_DNA"/>
</dbReference>
<sequence>MTINLEFKAVFFFFFCYYYYHCFILLLLFFFFFTSFPCIYFADKVALAKGVNASGLCLAYSFSDMRKDGDSKVSVVDGCDSAKAGNEGARVAAAMPWDDLCEAIVAAYKAGQDIVVLQRFEELQAMPELDILLETQRPGGTTTATPTSTKMNGNIHEEIAAAATAAGHPINADALGRVEFCWGRALLAAKRLAGDDDEHIFTIVEAFEQRFERPSEYLRVLAITADSALEVLRLHQLMEGSFSTSAVSAALHKFPSLTASETRELLEFLQANDVSLTKDLSEQLERQFVMRMKTEDAEDVFQEMCSAGVEPMSTRPYNLIFMKTLPFRHMSPVEYYLDMLDRGITPENSTFRILSKQTQNDGLVNQHFSSLAWKNSASNRRRDEDERGGTQIFFAMSLEELAKSKPDATLEEALHVFCRMDVEGTPLTNGSPVISALLTHFCRQGHLEDVERVLHLSQERGCRPTSVTVQKLLRGNHPDRFNQAEMVLQKVVEAGEVIQVECVDLLRHFVVGNIRNKAVRVFRAFVIQGHQHPNEPIPFAIASMAMKLGPFDWALGVIAILLATTDKPLGRGLQSRIRYTAHDARGREVLAVLEKCDWRHERLLSATELQEPEINSKNHSGNGGAAGATWTDPKNNQRVERSVTWLGALHVALTEMGVEPGVMEAYKNALLQAIERAKEHRGSTETS</sequence>
<feature type="repeat" description="PPR" evidence="2">
    <location>
        <begin position="430"/>
        <end position="464"/>
    </location>
</feature>
<dbReference type="InterPro" id="IPR011990">
    <property type="entry name" value="TPR-like_helical_dom_sf"/>
</dbReference>
<feature type="transmembrane region" description="Helical" evidence="4">
    <location>
        <begin position="12"/>
        <end position="33"/>
    </location>
</feature>
<keyword evidence="4" id="KW-1133">Transmembrane helix</keyword>
<dbReference type="Gene3D" id="1.25.40.10">
    <property type="entry name" value="Tetratricopeptide repeat domain"/>
    <property type="match status" value="1"/>
</dbReference>
<dbReference type="InterPro" id="IPR002885">
    <property type="entry name" value="PPR_rpt"/>
</dbReference>
<keyword evidence="4" id="KW-0472">Membrane</keyword>
<dbReference type="NCBIfam" id="TIGR00756">
    <property type="entry name" value="PPR"/>
    <property type="match status" value="1"/>
</dbReference>
<name>A0A7J6YDY7_TRYCR</name>
<evidence type="ECO:0000256" key="2">
    <source>
        <dbReference type="PROSITE-ProRule" id="PRU00708"/>
    </source>
</evidence>
<evidence type="ECO:0000256" key="1">
    <source>
        <dbReference type="ARBA" id="ARBA00022737"/>
    </source>
</evidence>
<proteinExistence type="predicted"/>
<gene>
    <name evidence="5" type="ORF">ECC02_002107</name>
</gene>
<organism evidence="5 6">
    <name type="scientific">Trypanosoma cruzi</name>
    <dbReference type="NCBI Taxonomy" id="5693"/>
    <lineage>
        <taxon>Eukaryota</taxon>
        <taxon>Discoba</taxon>
        <taxon>Euglenozoa</taxon>
        <taxon>Kinetoplastea</taxon>
        <taxon>Metakinetoplastina</taxon>
        <taxon>Trypanosomatida</taxon>
        <taxon>Trypanosomatidae</taxon>
        <taxon>Trypanosoma</taxon>
        <taxon>Schizotrypanum</taxon>
    </lineage>
</organism>
<dbReference type="PANTHER" id="PTHR47941">
    <property type="entry name" value="PENTATRICOPEPTIDE REPEAT-CONTAINING PROTEIN 3, MITOCHONDRIAL"/>
    <property type="match status" value="1"/>
</dbReference>
<reference evidence="5 6" key="1">
    <citation type="journal article" date="2019" name="Genome Biol. Evol.">
        <title>Nanopore Sequencing Significantly Improves Genome Assembly of the Protozoan Parasite Trypanosoma cruzi.</title>
        <authorList>
            <person name="Diaz-Viraque F."/>
            <person name="Pita S."/>
            <person name="Greif G."/>
            <person name="de Souza R.C.M."/>
            <person name="Iraola G."/>
            <person name="Robello C."/>
        </authorList>
    </citation>
    <scope>NUCLEOTIDE SEQUENCE [LARGE SCALE GENOMIC DNA]</scope>
    <source>
        <strain evidence="5 6">Berenice</strain>
    </source>
</reference>
<keyword evidence="4" id="KW-0812">Transmembrane</keyword>
<dbReference type="VEuPathDB" id="TriTrypDB:BCY84_11528"/>
<keyword evidence="1" id="KW-0677">Repeat</keyword>
<feature type="region of interest" description="Disordered" evidence="3">
    <location>
        <begin position="611"/>
        <end position="634"/>
    </location>
</feature>
<evidence type="ECO:0000313" key="6">
    <source>
        <dbReference type="Proteomes" id="UP000583944"/>
    </source>
</evidence>
<dbReference type="AlphaFoldDB" id="A0A7J6YDY7"/>